<gene>
    <name evidence="1" type="ORF">PDESU_01369</name>
</gene>
<sequence>MKRGMSRQKLARKEQKYVSSPVLPLCENCGHYRSVQVENDWGEVEEKKRRCAKGDFAVKRHGNCAAHVFRAEVFETEGTESPE</sequence>
<organism evidence="1 2">
    <name type="scientific">Pontiella desulfatans</name>
    <dbReference type="NCBI Taxonomy" id="2750659"/>
    <lineage>
        <taxon>Bacteria</taxon>
        <taxon>Pseudomonadati</taxon>
        <taxon>Kiritimatiellota</taxon>
        <taxon>Kiritimatiellia</taxon>
        <taxon>Kiritimatiellales</taxon>
        <taxon>Pontiellaceae</taxon>
        <taxon>Pontiella</taxon>
    </lineage>
</organism>
<reference evidence="1 2" key="1">
    <citation type="submission" date="2019-04" db="EMBL/GenBank/DDBJ databases">
        <authorList>
            <person name="Van Vliet M D."/>
        </authorList>
    </citation>
    <scope>NUCLEOTIDE SEQUENCE [LARGE SCALE GENOMIC DNA]</scope>
    <source>
        <strain evidence="1 2">F1</strain>
    </source>
</reference>
<dbReference type="AlphaFoldDB" id="A0A6C2TYY5"/>
<name>A0A6C2TYY5_PONDE</name>
<dbReference type="Proteomes" id="UP000366872">
    <property type="component" value="Unassembled WGS sequence"/>
</dbReference>
<evidence type="ECO:0000313" key="2">
    <source>
        <dbReference type="Proteomes" id="UP000366872"/>
    </source>
</evidence>
<accession>A0A6C2TYY5</accession>
<proteinExistence type="predicted"/>
<keyword evidence="2" id="KW-1185">Reference proteome</keyword>
<protein>
    <submittedName>
        <fullName evidence="1">Uncharacterized protein</fullName>
    </submittedName>
</protein>
<dbReference type="RefSeq" id="WP_168442036.1">
    <property type="nucleotide sequence ID" value="NZ_CAAHFG010000001.1"/>
</dbReference>
<evidence type="ECO:0000313" key="1">
    <source>
        <dbReference type="EMBL" id="VGO12815.1"/>
    </source>
</evidence>
<dbReference type="EMBL" id="CAAHFG010000001">
    <property type="protein sequence ID" value="VGO12815.1"/>
    <property type="molecule type" value="Genomic_DNA"/>
</dbReference>